<protein>
    <submittedName>
        <fullName evidence="2">Uncharacterized protein</fullName>
    </submittedName>
</protein>
<feature type="compositionally biased region" description="Basic and acidic residues" evidence="1">
    <location>
        <begin position="56"/>
        <end position="67"/>
    </location>
</feature>
<sequence length="89" mass="10079">MTFAYTPGLYCPCVSVSLFGSTVAHSRVYACTHPKLSKLCKNGPSTANLSSCTKGTGEREKREKREKKLQTRMRMFNCRGEKWHVLPNH</sequence>
<feature type="region of interest" description="Disordered" evidence="1">
    <location>
        <begin position="45"/>
        <end position="67"/>
    </location>
</feature>
<feature type="compositionally biased region" description="Polar residues" evidence="1">
    <location>
        <begin position="45"/>
        <end position="54"/>
    </location>
</feature>
<evidence type="ECO:0000256" key="1">
    <source>
        <dbReference type="SAM" id="MobiDB-lite"/>
    </source>
</evidence>
<evidence type="ECO:0000313" key="2">
    <source>
        <dbReference type="EMBL" id="SBT40632.1"/>
    </source>
</evidence>
<reference evidence="3" key="1">
    <citation type="submission" date="2016-05" db="EMBL/GenBank/DDBJ databases">
        <authorList>
            <person name="Naeem Raeece"/>
        </authorList>
    </citation>
    <scope>NUCLEOTIDE SEQUENCE [LARGE SCALE GENOMIC DNA]</scope>
</reference>
<gene>
    <name evidence="2" type="ORF">POVWA2_040130</name>
</gene>
<accession>A0A1A8Z9J8</accession>
<dbReference type="EMBL" id="FLRE01000154">
    <property type="protein sequence ID" value="SBT40632.1"/>
    <property type="molecule type" value="Genomic_DNA"/>
</dbReference>
<organism evidence="2 3">
    <name type="scientific">Plasmodium ovale wallikeri</name>
    <dbReference type="NCBI Taxonomy" id="864142"/>
    <lineage>
        <taxon>Eukaryota</taxon>
        <taxon>Sar</taxon>
        <taxon>Alveolata</taxon>
        <taxon>Apicomplexa</taxon>
        <taxon>Aconoidasida</taxon>
        <taxon>Haemosporida</taxon>
        <taxon>Plasmodiidae</taxon>
        <taxon>Plasmodium</taxon>
        <taxon>Plasmodium (Plasmodium)</taxon>
    </lineage>
</organism>
<evidence type="ECO:0000313" key="3">
    <source>
        <dbReference type="Proteomes" id="UP000078550"/>
    </source>
</evidence>
<dbReference type="AlphaFoldDB" id="A0A1A8Z9J8"/>
<dbReference type="Proteomes" id="UP000078550">
    <property type="component" value="Unassembled WGS sequence"/>
</dbReference>
<name>A0A1A8Z9J8_PLAOA</name>
<proteinExistence type="predicted"/>